<dbReference type="InterPro" id="IPR020115">
    <property type="entry name" value="Fin"/>
</dbReference>
<evidence type="ECO:0000313" key="1">
    <source>
        <dbReference type="EMBL" id="SDK60304.1"/>
    </source>
</evidence>
<name>A0A1G9D980_9BACI</name>
<keyword evidence="2" id="KW-1185">Reference proteome</keyword>
<proteinExistence type="predicted"/>
<dbReference type="STRING" id="407036.SAMN05216243_0036"/>
<organism evidence="1 2">
    <name type="scientific">Sediminibacillus albus</name>
    <dbReference type="NCBI Taxonomy" id="407036"/>
    <lineage>
        <taxon>Bacteria</taxon>
        <taxon>Bacillati</taxon>
        <taxon>Bacillota</taxon>
        <taxon>Bacilli</taxon>
        <taxon>Bacillales</taxon>
        <taxon>Bacillaceae</taxon>
        <taxon>Sediminibacillus</taxon>
    </lineage>
</organism>
<dbReference type="Proteomes" id="UP000198694">
    <property type="component" value="Unassembled WGS sequence"/>
</dbReference>
<gene>
    <name evidence="1" type="ORF">SAMN05216243_0036</name>
</gene>
<dbReference type="GO" id="GO:0010468">
    <property type="term" value="P:regulation of gene expression"/>
    <property type="evidence" value="ECO:0007669"/>
    <property type="project" value="InterPro"/>
</dbReference>
<dbReference type="EMBL" id="FNFL01000010">
    <property type="protein sequence ID" value="SDK60304.1"/>
    <property type="molecule type" value="Genomic_DNA"/>
</dbReference>
<evidence type="ECO:0000313" key="2">
    <source>
        <dbReference type="Proteomes" id="UP000198694"/>
    </source>
</evidence>
<protein>
    <submittedName>
        <fullName evidence="1">Uncharacterized protein</fullName>
    </submittedName>
</protein>
<dbReference type="Pfam" id="PF10955">
    <property type="entry name" value="Fin"/>
    <property type="match status" value="1"/>
</dbReference>
<accession>A0A1G9D980</accession>
<dbReference type="AlphaFoldDB" id="A0A1G9D980"/>
<reference evidence="1 2" key="1">
    <citation type="submission" date="2016-10" db="EMBL/GenBank/DDBJ databases">
        <authorList>
            <person name="de Groot N.N."/>
        </authorList>
    </citation>
    <scope>NUCLEOTIDE SEQUENCE [LARGE SCALE GENOMIC DNA]</scope>
    <source>
        <strain evidence="1 2">CGMCC 1.6502</strain>
    </source>
</reference>
<sequence>MSIVYHCKHCRNIVGELDQQMIEAEKLGFDTLNNEEKSEMIQHQANGDVHVKTICENCQDSLEQHPHYHELDFFIQ</sequence>
<dbReference type="OrthoDB" id="2084556at2"/>
<dbReference type="RefSeq" id="WP_093217463.1">
    <property type="nucleotide sequence ID" value="NZ_FNFL01000010.1"/>
</dbReference>